<dbReference type="EMBL" id="ANNX02000016">
    <property type="protein sequence ID" value="KYC42840.1"/>
    <property type="molecule type" value="Genomic_DNA"/>
</dbReference>
<evidence type="ECO:0000313" key="3">
    <source>
        <dbReference type="Proteomes" id="UP000076925"/>
    </source>
</evidence>
<dbReference type="OrthoDB" id="5522963at2"/>
<evidence type="ECO:0000259" key="1">
    <source>
        <dbReference type="PROSITE" id="PS50104"/>
    </source>
</evidence>
<dbReference type="SUPFAM" id="SSF52200">
    <property type="entry name" value="Toll/Interleukin receptor TIR domain"/>
    <property type="match status" value="1"/>
</dbReference>
<reference evidence="2 3" key="1">
    <citation type="journal article" date="2013" name="Genome Biol. Evol.">
        <title>Genomes of Stigonematalean cyanobacteria (subsection V) and the evolution of oxygenic photosynthesis from prokaryotes to plastids.</title>
        <authorList>
            <person name="Dagan T."/>
            <person name="Roettger M."/>
            <person name="Stucken K."/>
            <person name="Landan G."/>
            <person name="Koch R."/>
            <person name="Major P."/>
            <person name="Gould S.B."/>
            <person name="Goremykin V.V."/>
            <person name="Rippka R."/>
            <person name="Tandeau de Marsac N."/>
            <person name="Gugger M."/>
            <person name="Lockhart P.J."/>
            <person name="Allen J.F."/>
            <person name="Brune I."/>
            <person name="Maus I."/>
            <person name="Puhler A."/>
            <person name="Martin W.F."/>
        </authorList>
    </citation>
    <scope>NUCLEOTIDE SEQUENCE [LARGE SCALE GENOMIC DNA]</scope>
    <source>
        <strain evidence="2 3">PCC 7110</strain>
    </source>
</reference>
<name>A0A139XDR7_9CYAN</name>
<dbReference type="STRING" id="128403.WA1_11990"/>
<dbReference type="RefSeq" id="WP_017749118.1">
    <property type="nucleotide sequence ID" value="NZ_KQ976354.1"/>
</dbReference>
<proteinExistence type="predicted"/>
<dbReference type="InterPro" id="IPR024983">
    <property type="entry name" value="CHAT_dom"/>
</dbReference>
<dbReference type="SUPFAM" id="SSF52540">
    <property type="entry name" value="P-loop containing nucleoside triphosphate hydrolases"/>
    <property type="match status" value="1"/>
</dbReference>
<dbReference type="SMART" id="SM00255">
    <property type="entry name" value="TIR"/>
    <property type="match status" value="1"/>
</dbReference>
<comment type="caution">
    <text evidence="2">The sequence shown here is derived from an EMBL/GenBank/DDBJ whole genome shotgun (WGS) entry which is preliminary data.</text>
</comment>
<dbReference type="Pfam" id="PF13676">
    <property type="entry name" value="TIR_2"/>
    <property type="match status" value="1"/>
</dbReference>
<dbReference type="Gene3D" id="3.40.50.10140">
    <property type="entry name" value="Toll/interleukin-1 receptor homology (TIR) domain"/>
    <property type="match status" value="1"/>
</dbReference>
<organism evidence="2 3">
    <name type="scientific">Scytonema hofmannii PCC 7110</name>
    <dbReference type="NCBI Taxonomy" id="128403"/>
    <lineage>
        <taxon>Bacteria</taxon>
        <taxon>Bacillati</taxon>
        <taxon>Cyanobacteriota</taxon>
        <taxon>Cyanophyceae</taxon>
        <taxon>Nostocales</taxon>
        <taxon>Scytonemataceae</taxon>
        <taxon>Scytonema</taxon>
    </lineage>
</organism>
<dbReference type="InterPro" id="IPR000157">
    <property type="entry name" value="TIR_dom"/>
</dbReference>
<dbReference type="InterPro" id="IPR027417">
    <property type="entry name" value="P-loop_NTPase"/>
</dbReference>
<sequence length="715" mass="81060">MRDNPRVKTILILAANPTNTSRLRLDKEVQEIDEGLRRANKREQFQLEQKWAVRSRDFYRSILDTQPQIVHFCGHGAGEDGIVLEDEAGEAALVQANELARMFKLFASESIECVVLNACYSEVQAQAIAQHVSYVIGTNQTIGDNAAIAFSMAFYDALAAGRTIEFAFELGSSRLVGLPEYQTPVLKKKSQDGLSSSVGKGIEKLPDAKPTDRKHIFISYKRNADPDEALALQLYHSLSQHHEVFIDQRMVVGTRWAECIEKQLCKSDFLIVFLSSRSVHSEMLGLEIQRAHELAQLHGGRPAILPVRLAYREQFQYPLSAYLDSINWAFWQDDSDTPRLIAELTQAIAGGELSIGEAQKPSLLRASEALSFPRPFPNAQLEMPEGTMDSESQFYVERPCDAIALRTIEQKGVTIAIKGSRQVGKSSLLIRIKETAEKAGKRVAYLDFQLFDKAALQDSELFFRQFCSWVSDELDMEDRVDECWRAPLGNTQRCTRYISRHILKGLGKQPLVLAMDEVDKVFDAEFRNDFFGMLRSWHNCRATTPIWKNFDLTLVTSTEPYQLIDDLNQSPFNVGQVIEMGDFGPEQVADLNQRHGLPFNPSEERRLIGLLGGHPYLIRRSLYLIASQQISPNDLFANAINDSGPFGDHLRHHLSLLHNKTELIQGLLEIIRQNNCADKRIFWRLRGAGLVREEGKAIVPRCQLYAEYFRENLRE</sequence>
<dbReference type="PROSITE" id="PS50104">
    <property type="entry name" value="TIR"/>
    <property type="match status" value="1"/>
</dbReference>
<keyword evidence="3" id="KW-1185">Reference proteome</keyword>
<accession>A0A139XDR7</accession>
<dbReference type="Proteomes" id="UP000076925">
    <property type="component" value="Unassembled WGS sequence"/>
</dbReference>
<dbReference type="Pfam" id="PF12770">
    <property type="entry name" value="CHAT"/>
    <property type="match status" value="1"/>
</dbReference>
<dbReference type="GO" id="GO:0007165">
    <property type="term" value="P:signal transduction"/>
    <property type="evidence" value="ECO:0007669"/>
    <property type="project" value="InterPro"/>
</dbReference>
<evidence type="ECO:0000313" key="2">
    <source>
        <dbReference type="EMBL" id="KYC42840.1"/>
    </source>
</evidence>
<protein>
    <submittedName>
        <fullName evidence="2">ATPase</fullName>
    </submittedName>
</protein>
<dbReference type="Pfam" id="PF14516">
    <property type="entry name" value="AAA_35"/>
    <property type="match status" value="1"/>
</dbReference>
<dbReference type="AlphaFoldDB" id="A0A139XDR7"/>
<dbReference type="Gene3D" id="3.40.50.300">
    <property type="entry name" value="P-loop containing nucleotide triphosphate hydrolases"/>
    <property type="match status" value="1"/>
</dbReference>
<feature type="domain" description="TIR" evidence="1">
    <location>
        <begin position="212"/>
        <end position="349"/>
    </location>
</feature>
<dbReference type="InterPro" id="IPR035897">
    <property type="entry name" value="Toll_tir_struct_dom_sf"/>
</dbReference>
<gene>
    <name evidence="2" type="ORF">WA1_11990</name>
</gene>